<name>A0A6B0U817_IXORI</name>
<proteinExistence type="predicted"/>
<dbReference type="AlphaFoldDB" id="A0A6B0U817"/>
<protein>
    <submittedName>
        <fullName evidence="2">Putative secreted protein</fullName>
    </submittedName>
</protein>
<feature type="chain" id="PRO_5025527339" evidence="1">
    <location>
        <begin position="21"/>
        <end position="98"/>
    </location>
</feature>
<evidence type="ECO:0000313" key="2">
    <source>
        <dbReference type="EMBL" id="MXU87758.1"/>
    </source>
</evidence>
<organism evidence="2">
    <name type="scientific">Ixodes ricinus</name>
    <name type="common">Common tick</name>
    <name type="synonym">Acarus ricinus</name>
    <dbReference type="NCBI Taxonomy" id="34613"/>
    <lineage>
        <taxon>Eukaryota</taxon>
        <taxon>Metazoa</taxon>
        <taxon>Ecdysozoa</taxon>
        <taxon>Arthropoda</taxon>
        <taxon>Chelicerata</taxon>
        <taxon>Arachnida</taxon>
        <taxon>Acari</taxon>
        <taxon>Parasitiformes</taxon>
        <taxon>Ixodida</taxon>
        <taxon>Ixodoidea</taxon>
        <taxon>Ixodidae</taxon>
        <taxon>Ixodinae</taxon>
        <taxon>Ixodes</taxon>
    </lineage>
</organism>
<keyword evidence="1" id="KW-0732">Signal</keyword>
<accession>A0A6B0U817</accession>
<reference evidence="2" key="1">
    <citation type="submission" date="2019-12" db="EMBL/GenBank/DDBJ databases">
        <title>An insight into the sialome of adult female Ixodes ricinus ticks feeding for 6 days.</title>
        <authorList>
            <person name="Perner J."/>
            <person name="Ribeiro J.M.C."/>
        </authorList>
    </citation>
    <scope>NUCLEOTIDE SEQUENCE</scope>
    <source>
        <strain evidence="2">Semi-engorged</strain>
        <tissue evidence="2">Salivary glands</tissue>
    </source>
</reference>
<feature type="signal peptide" evidence="1">
    <location>
        <begin position="1"/>
        <end position="20"/>
    </location>
</feature>
<evidence type="ECO:0000256" key="1">
    <source>
        <dbReference type="SAM" id="SignalP"/>
    </source>
</evidence>
<dbReference type="EMBL" id="GIFC01005675">
    <property type="protein sequence ID" value="MXU87758.1"/>
    <property type="molecule type" value="Transcribed_RNA"/>
</dbReference>
<sequence length="98" mass="11441">MLSFTFGLFYCLFFTDTGQTFGVLFRFFNGGFRSSMLLAWLTSNNRYFFSQVNFSLFSAFPIRASHEKSYEEFCALQQFSHLLEPQRAVPLEVFKNLG</sequence>